<dbReference type="SUPFAM" id="SSF53474">
    <property type="entry name" value="alpha/beta-Hydrolases"/>
    <property type="match status" value="1"/>
</dbReference>
<evidence type="ECO:0008006" key="3">
    <source>
        <dbReference type="Google" id="ProtNLM"/>
    </source>
</evidence>
<proteinExistence type="predicted"/>
<accession>A0A7W7HYJ5</accession>
<evidence type="ECO:0000313" key="1">
    <source>
        <dbReference type="EMBL" id="MBB4763080.1"/>
    </source>
</evidence>
<reference evidence="1 2" key="1">
    <citation type="submission" date="2020-08" db="EMBL/GenBank/DDBJ databases">
        <title>Sequencing the genomes of 1000 actinobacteria strains.</title>
        <authorList>
            <person name="Klenk H.-P."/>
        </authorList>
    </citation>
    <scope>NUCLEOTIDE SEQUENCE [LARGE SCALE GENOMIC DNA]</scope>
    <source>
        <strain evidence="1 2">DSM 43149</strain>
    </source>
</reference>
<dbReference type="GO" id="GO:0008374">
    <property type="term" value="F:O-acyltransferase activity"/>
    <property type="evidence" value="ECO:0007669"/>
    <property type="project" value="InterPro"/>
</dbReference>
<keyword evidence="2" id="KW-1185">Reference proteome</keyword>
<evidence type="ECO:0000313" key="2">
    <source>
        <dbReference type="Proteomes" id="UP000578112"/>
    </source>
</evidence>
<dbReference type="InterPro" id="IPR003386">
    <property type="entry name" value="LACT/PDAT_acylTrfase"/>
</dbReference>
<gene>
    <name evidence="1" type="ORF">BJ971_003636</name>
</gene>
<dbReference type="Gene3D" id="3.40.50.1820">
    <property type="entry name" value="alpha/beta hydrolase"/>
    <property type="match status" value="1"/>
</dbReference>
<dbReference type="PANTHER" id="PTHR11440">
    <property type="entry name" value="LECITHIN-CHOLESTEROL ACYLTRANSFERASE-RELATED"/>
    <property type="match status" value="1"/>
</dbReference>
<dbReference type="Pfam" id="PF02450">
    <property type="entry name" value="LCAT"/>
    <property type="match status" value="1"/>
</dbReference>
<dbReference type="InterPro" id="IPR029058">
    <property type="entry name" value="AB_hydrolase_fold"/>
</dbReference>
<name>A0A7W7HYJ5_9ACTN</name>
<comment type="caution">
    <text evidence="1">The sequence shown here is derived from an EMBL/GenBank/DDBJ whole genome shotgun (WGS) entry which is preliminary data.</text>
</comment>
<dbReference type="Proteomes" id="UP000578112">
    <property type="component" value="Unassembled WGS sequence"/>
</dbReference>
<protein>
    <recommendedName>
        <fullName evidence="3">Lecithin:cholesterol acyltransferase</fullName>
    </recommendedName>
</protein>
<dbReference type="GO" id="GO:0006629">
    <property type="term" value="P:lipid metabolic process"/>
    <property type="evidence" value="ECO:0007669"/>
    <property type="project" value="InterPro"/>
</dbReference>
<sequence>MPLGIDGLPPRHGAVPDVTNDLVVVVPGIMGSALHDRDAGRDVWGLKDLRWYGRAWSSKSGLDALALSDAERDRLADGCYDPQTARVTATGLLEFPAALPFLDGMEPYTNLLKRLRTVVADPAAIVTFPYDWRLPVTVNSRLLAARIGERLRAWRQHPKQLAASALHQGRPPRVVIVAHSMGGLVTRGLSLIDGATSTIRATITLGTPFYGSVKTTALLNTGSGAPVPMPQRRLREVVAGLPGVYDLLPTYRCRVVGGSDLCRLTAGDIADLGGDADLARSSLQRLAELQEQDLPHHRAVVGTGQPTAQSLTLEGGVVKVQQHYYLRHDDGELIRDDYGRLTECDLQGDGTVYRYAASPAGYADPQHVVQQHGALAATGDTLGLVCGIITGRGTQGIYLGTGDLGLDIPGLAVPGEPFPVGVTAGGGPLDPAAVDGGVWDTATGRQIQRIRFAAHRDGRDGLTATVRLPEPGLFRIAVKTGGADPVTRLLICADPVGDE</sequence>
<dbReference type="RefSeq" id="WP_184994437.1">
    <property type="nucleotide sequence ID" value="NZ_BOMK01000060.1"/>
</dbReference>
<organism evidence="1 2">
    <name type="scientific">Actinoplanes digitatis</name>
    <dbReference type="NCBI Taxonomy" id="1868"/>
    <lineage>
        <taxon>Bacteria</taxon>
        <taxon>Bacillati</taxon>
        <taxon>Actinomycetota</taxon>
        <taxon>Actinomycetes</taxon>
        <taxon>Micromonosporales</taxon>
        <taxon>Micromonosporaceae</taxon>
        <taxon>Actinoplanes</taxon>
    </lineage>
</organism>
<dbReference type="AlphaFoldDB" id="A0A7W7HYJ5"/>
<dbReference type="EMBL" id="JACHNH010000001">
    <property type="protein sequence ID" value="MBB4763080.1"/>
    <property type="molecule type" value="Genomic_DNA"/>
</dbReference>